<dbReference type="GO" id="GO:0005829">
    <property type="term" value="C:cytosol"/>
    <property type="evidence" value="ECO:0007669"/>
    <property type="project" value="TreeGrafter"/>
</dbReference>
<evidence type="ECO:0000256" key="7">
    <source>
        <dbReference type="ARBA" id="ARBA00022985"/>
    </source>
</evidence>
<dbReference type="PANTHER" id="PTHR30160:SF19">
    <property type="entry name" value="LIPOPOLYSACCHARIDE HEPTOSYLTRANSFERASE 1"/>
    <property type="match status" value="1"/>
</dbReference>
<dbReference type="EMBL" id="CP019645">
    <property type="protein sequence ID" value="AQQ59597.1"/>
    <property type="molecule type" value="Genomic_DNA"/>
</dbReference>
<evidence type="ECO:0000256" key="5">
    <source>
        <dbReference type="ARBA" id="ARBA00022676"/>
    </source>
</evidence>
<dbReference type="GO" id="GO:0009244">
    <property type="term" value="P:lipopolysaccharide core region biosynthetic process"/>
    <property type="evidence" value="ECO:0007669"/>
    <property type="project" value="InterPro"/>
</dbReference>
<dbReference type="InterPro" id="IPR011908">
    <property type="entry name" value="LipoPS_heptosylTferase-I"/>
</dbReference>
<proteinExistence type="inferred from homology"/>
<comment type="pathway">
    <text evidence="2">Bacterial outer membrane biogenesis; LPS core biosynthesis.</text>
</comment>
<gene>
    <name evidence="14" type="ORF">XJ32_05290</name>
</gene>
<evidence type="ECO:0000313" key="14">
    <source>
        <dbReference type="EMBL" id="AQQ59597.1"/>
    </source>
</evidence>
<dbReference type="PANTHER" id="PTHR30160">
    <property type="entry name" value="TETRAACYLDISACCHARIDE 4'-KINASE-RELATED"/>
    <property type="match status" value="1"/>
</dbReference>
<keyword evidence="3" id="KW-1003">Cell membrane</keyword>
<dbReference type="InterPro" id="IPR051199">
    <property type="entry name" value="LPS_LOS_Heptosyltrfase"/>
</dbReference>
<protein>
    <recommendedName>
        <fullName evidence="11">Lipopolysaccharide heptosyltransferase 1</fullName>
        <ecNumber evidence="10">2.4.99.23</ecNumber>
    </recommendedName>
    <alternativeName>
        <fullName evidence="12">ADP-heptose:lipopolysaccharide heptosyltransferase I</fullName>
    </alternativeName>
</protein>
<reference evidence="14 15" key="1">
    <citation type="submission" date="2017-02" db="EMBL/GenBank/DDBJ databases">
        <title>Whole genome sequencing of Helicobacter bilis strain AAQJH.</title>
        <authorList>
            <person name="Conlan S."/>
            <person name="Thomas P.J."/>
            <person name="Mullikin J."/>
            <person name="Palmore T.N."/>
            <person name="Frank K.M."/>
            <person name="Segre J.A."/>
        </authorList>
    </citation>
    <scope>NUCLEOTIDE SEQUENCE [LARGE SCALE GENOMIC DNA]</scope>
    <source>
        <strain evidence="14 15">AAQJH</strain>
    </source>
</reference>
<evidence type="ECO:0000256" key="9">
    <source>
        <dbReference type="ARBA" id="ARBA00043995"/>
    </source>
</evidence>
<keyword evidence="4" id="KW-0997">Cell inner membrane</keyword>
<dbReference type="NCBIfam" id="TIGR02193">
    <property type="entry name" value="heptsyl_trn_I"/>
    <property type="match status" value="1"/>
</dbReference>
<evidence type="ECO:0000256" key="8">
    <source>
        <dbReference type="ARBA" id="ARBA00023136"/>
    </source>
</evidence>
<evidence type="ECO:0000256" key="13">
    <source>
        <dbReference type="ARBA" id="ARBA00049201"/>
    </source>
</evidence>
<dbReference type="KEGG" id="hbl:XJ32_05290"/>
<sequence>MRIAIIRLSAFGDVVIASSMLAGLKALGDYRIEWFVDERFSGILEHSPCITKIHSLPFKKLLKSIGGLLEIRRYCKSCGEFDMVVDMQGLIKSAIVGKCLVSKKFVGFSKDGAREGFASYFYTHKVSIPYDSNILERNFSVLFSHIKEFQANPFTLERVMPLHSQGLGFSYHFIAESLTSHFSALNHMEEKPYTFLFILEASIKEKMYPIEKYAKLAQLLQGLLQNCHFHILWNEDKDRADSMLTLLKKQGLKATQLDKLDFNSLKFVLRQVDCAIGGDTGVTHLAWAMGTNCITLYGNNTESSGKNMRDTKLSRVLLGNPYVVSKGTNFEIESIEPREIFEVFKHNVLESLGALESLQE</sequence>
<dbReference type="Proteomes" id="UP000188298">
    <property type="component" value="Chromosome"/>
</dbReference>
<name>A0A1Q2LHT1_9HELI</name>
<comment type="catalytic activity">
    <reaction evidence="13">
        <text>an alpha-Kdo-(2-&gt;4)-alpha-Kdo-(2-&gt;6)-lipid A + ADP-L-glycero-beta-D-manno-heptose = an L-alpha-D-Hep-(1-&gt;5)-[alpha-Kdo-(2-&gt;4)]-alpha-Kdo-(2-&gt;6)-lipid A + ADP + H(+)</text>
        <dbReference type="Rhea" id="RHEA:74067"/>
        <dbReference type="ChEBI" id="CHEBI:15378"/>
        <dbReference type="ChEBI" id="CHEBI:61506"/>
        <dbReference type="ChEBI" id="CHEBI:176431"/>
        <dbReference type="ChEBI" id="CHEBI:193068"/>
        <dbReference type="ChEBI" id="CHEBI:456216"/>
        <dbReference type="EC" id="2.4.99.23"/>
    </reaction>
</comment>
<dbReference type="EC" id="2.4.99.23" evidence="10"/>
<organism evidence="14 15">
    <name type="scientific">Helicobacter bilis</name>
    <dbReference type="NCBI Taxonomy" id="37372"/>
    <lineage>
        <taxon>Bacteria</taxon>
        <taxon>Pseudomonadati</taxon>
        <taxon>Campylobacterota</taxon>
        <taxon>Epsilonproteobacteria</taxon>
        <taxon>Campylobacterales</taxon>
        <taxon>Helicobacteraceae</taxon>
        <taxon>Helicobacter</taxon>
    </lineage>
</organism>
<keyword evidence="8" id="KW-0472">Membrane</keyword>
<keyword evidence="6 14" id="KW-0808">Transferase</keyword>
<keyword evidence="5" id="KW-0328">Glycosyltransferase</keyword>
<evidence type="ECO:0000256" key="11">
    <source>
        <dbReference type="ARBA" id="ARBA00044190"/>
    </source>
</evidence>
<comment type="similarity">
    <text evidence="9">Belongs to the glycosyltransferase 9 family.</text>
</comment>
<dbReference type="GO" id="GO:0008713">
    <property type="term" value="F:ADP-heptose-lipopolysaccharide heptosyltransferase activity"/>
    <property type="evidence" value="ECO:0007669"/>
    <property type="project" value="TreeGrafter"/>
</dbReference>
<dbReference type="GO" id="GO:0005886">
    <property type="term" value="C:plasma membrane"/>
    <property type="evidence" value="ECO:0007669"/>
    <property type="project" value="UniProtKB-SubCell"/>
</dbReference>
<dbReference type="RefSeq" id="WP_005216865.1">
    <property type="nucleotide sequence ID" value="NZ_CABKOK010000001.1"/>
</dbReference>
<comment type="subcellular location">
    <subcellularLocation>
        <location evidence="1">Cell inner membrane</location>
        <topology evidence="1">Peripheral membrane protein</topology>
        <orientation evidence="1">Cytoplasmic side</orientation>
    </subcellularLocation>
</comment>
<evidence type="ECO:0000256" key="1">
    <source>
        <dbReference type="ARBA" id="ARBA00004515"/>
    </source>
</evidence>
<keyword evidence="7" id="KW-0448">Lipopolysaccharide biosynthesis</keyword>
<evidence type="ECO:0000256" key="2">
    <source>
        <dbReference type="ARBA" id="ARBA00004713"/>
    </source>
</evidence>
<evidence type="ECO:0000256" key="10">
    <source>
        <dbReference type="ARBA" id="ARBA00044041"/>
    </source>
</evidence>
<dbReference type="InterPro" id="IPR002201">
    <property type="entry name" value="Glyco_trans_9"/>
</dbReference>
<dbReference type="Gene3D" id="3.40.50.2000">
    <property type="entry name" value="Glycogen Phosphorylase B"/>
    <property type="match status" value="2"/>
</dbReference>
<dbReference type="AlphaFoldDB" id="A0A1Q2LHT1"/>
<evidence type="ECO:0000256" key="4">
    <source>
        <dbReference type="ARBA" id="ARBA00022519"/>
    </source>
</evidence>
<evidence type="ECO:0000256" key="12">
    <source>
        <dbReference type="ARBA" id="ARBA00044330"/>
    </source>
</evidence>
<evidence type="ECO:0000313" key="15">
    <source>
        <dbReference type="Proteomes" id="UP000188298"/>
    </source>
</evidence>
<dbReference type="SUPFAM" id="SSF53756">
    <property type="entry name" value="UDP-Glycosyltransferase/glycogen phosphorylase"/>
    <property type="match status" value="1"/>
</dbReference>
<accession>A0A1Q2LHT1</accession>
<evidence type="ECO:0000256" key="6">
    <source>
        <dbReference type="ARBA" id="ARBA00022679"/>
    </source>
</evidence>
<dbReference type="Pfam" id="PF01075">
    <property type="entry name" value="Glyco_transf_9"/>
    <property type="match status" value="1"/>
</dbReference>
<evidence type="ECO:0000256" key="3">
    <source>
        <dbReference type="ARBA" id="ARBA00022475"/>
    </source>
</evidence>